<dbReference type="Proteomes" id="UP000694395">
    <property type="component" value="Chromosome 24"/>
</dbReference>
<evidence type="ECO:0000313" key="2">
    <source>
        <dbReference type="Proteomes" id="UP000694395"/>
    </source>
</evidence>
<sequence length="93" mass="10597">MTKEDEIPDWVGAQEFYGKYDPKEILEGMVSFEVKRDYAVKIIDITPSDKISAAEIEEIKVATVKEIDILKEVYGMDNISKQNNTIIQTLLSL</sequence>
<reference evidence="1" key="3">
    <citation type="submission" date="2025-09" db="UniProtKB">
        <authorList>
            <consortium name="Ensembl"/>
        </authorList>
    </citation>
    <scope>IDENTIFICATION</scope>
</reference>
<protein>
    <submittedName>
        <fullName evidence="1">Uncharacterized protein</fullName>
    </submittedName>
</protein>
<reference evidence="1" key="1">
    <citation type="submission" date="2020-07" db="EMBL/GenBank/DDBJ databases">
        <title>A long reads based de novo assembly of the rainbow trout Arlee double haploid line genome.</title>
        <authorList>
            <person name="Gao G."/>
            <person name="Palti Y."/>
        </authorList>
    </citation>
    <scope>NUCLEOTIDE SEQUENCE [LARGE SCALE GENOMIC DNA]</scope>
</reference>
<name>A0A8C7W1Q9_ONCMY</name>
<accession>A0A8C7W1Q9</accession>
<dbReference type="Gene3D" id="3.30.200.20">
    <property type="entry name" value="Phosphorylase Kinase, domain 1"/>
    <property type="match status" value="1"/>
</dbReference>
<reference evidence="1" key="2">
    <citation type="submission" date="2025-08" db="UniProtKB">
        <authorList>
            <consortium name="Ensembl"/>
        </authorList>
    </citation>
    <scope>IDENTIFICATION</scope>
</reference>
<proteinExistence type="predicted"/>
<evidence type="ECO:0000313" key="1">
    <source>
        <dbReference type="Ensembl" id="ENSOMYP00000067264.2"/>
    </source>
</evidence>
<dbReference type="Ensembl" id="ENSOMYT00000073265.2">
    <property type="protein sequence ID" value="ENSOMYP00000067264.2"/>
    <property type="gene ID" value="ENSOMYG00000031171.2"/>
</dbReference>
<organism evidence="1 2">
    <name type="scientific">Oncorhynchus mykiss</name>
    <name type="common">Rainbow trout</name>
    <name type="synonym">Salmo gairdneri</name>
    <dbReference type="NCBI Taxonomy" id="8022"/>
    <lineage>
        <taxon>Eukaryota</taxon>
        <taxon>Metazoa</taxon>
        <taxon>Chordata</taxon>
        <taxon>Craniata</taxon>
        <taxon>Vertebrata</taxon>
        <taxon>Euteleostomi</taxon>
        <taxon>Actinopterygii</taxon>
        <taxon>Neopterygii</taxon>
        <taxon>Teleostei</taxon>
        <taxon>Protacanthopterygii</taxon>
        <taxon>Salmoniformes</taxon>
        <taxon>Salmonidae</taxon>
        <taxon>Salmoninae</taxon>
        <taxon>Oncorhynchus</taxon>
    </lineage>
</organism>
<keyword evidence="2" id="KW-1185">Reference proteome</keyword>
<dbReference type="AlphaFoldDB" id="A0A8C7W1Q9"/>